<accession>A0AAD6J371</accession>
<evidence type="ECO:0000313" key="2">
    <source>
        <dbReference type="EMBL" id="KAJ6262744.1"/>
    </source>
</evidence>
<dbReference type="PANTHER" id="PTHR18444">
    <property type="entry name" value="UPF0538 FAMILY MEMBER"/>
    <property type="match status" value="1"/>
</dbReference>
<evidence type="ECO:0008006" key="4">
    <source>
        <dbReference type="Google" id="ProtNLM"/>
    </source>
</evidence>
<protein>
    <recommendedName>
        <fullName evidence="4">Cytoplasmic protein</fullName>
    </recommendedName>
</protein>
<proteinExistence type="inferred from homology"/>
<dbReference type="Proteomes" id="UP001221413">
    <property type="component" value="Unassembled WGS sequence"/>
</dbReference>
<gene>
    <name evidence="2" type="ORF">Dda_1301</name>
</gene>
<reference evidence="2" key="1">
    <citation type="submission" date="2023-01" db="EMBL/GenBank/DDBJ databases">
        <title>The chitinases involved in constricting ring structure development in the nematode-trapping fungus Drechslerella dactyloides.</title>
        <authorList>
            <person name="Wang R."/>
            <person name="Zhang L."/>
            <person name="Tang P."/>
            <person name="Li S."/>
            <person name="Liang L."/>
        </authorList>
    </citation>
    <scope>NUCLEOTIDE SEQUENCE</scope>
    <source>
        <strain evidence="2">YMF1.00031</strain>
    </source>
</reference>
<dbReference type="Pfam" id="PF10209">
    <property type="entry name" value="DUF2340"/>
    <property type="match status" value="1"/>
</dbReference>
<keyword evidence="3" id="KW-1185">Reference proteome</keyword>
<evidence type="ECO:0000313" key="3">
    <source>
        <dbReference type="Proteomes" id="UP001221413"/>
    </source>
</evidence>
<dbReference type="PANTHER" id="PTHR18444:SF9">
    <property type="entry name" value="UPF0538 PROTEIN C2ORF76"/>
    <property type="match status" value="1"/>
</dbReference>
<dbReference type="InterPro" id="IPR018794">
    <property type="entry name" value="UPF0538"/>
</dbReference>
<comment type="caution">
    <text evidence="2">The sequence shown here is derived from an EMBL/GenBank/DDBJ whole genome shotgun (WGS) entry which is preliminary data.</text>
</comment>
<dbReference type="EMBL" id="JAQGDS010000002">
    <property type="protein sequence ID" value="KAJ6262744.1"/>
    <property type="molecule type" value="Genomic_DNA"/>
</dbReference>
<comment type="similarity">
    <text evidence="1">Belongs to the UPF0538 family.</text>
</comment>
<dbReference type="AlphaFoldDB" id="A0AAD6J371"/>
<sequence>MHLYIIFAAKNATITVRVIKSFPYRTCKNLVIHGLDLATVTVGEFKARTAHDIKTLPGWKPYQNVELDTMKLYTKAFGTKTQNLIINLDHPEWVFDDDAKTLAEVGCEHETEVSFFNRTAYDEYAANPVDKWE</sequence>
<evidence type="ECO:0000256" key="1">
    <source>
        <dbReference type="ARBA" id="ARBA00007176"/>
    </source>
</evidence>
<name>A0AAD6J371_DREDA</name>
<organism evidence="2 3">
    <name type="scientific">Drechslerella dactyloides</name>
    <name type="common">Nematode-trapping fungus</name>
    <name type="synonym">Arthrobotrys dactyloides</name>
    <dbReference type="NCBI Taxonomy" id="74499"/>
    <lineage>
        <taxon>Eukaryota</taxon>
        <taxon>Fungi</taxon>
        <taxon>Dikarya</taxon>
        <taxon>Ascomycota</taxon>
        <taxon>Pezizomycotina</taxon>
        <taxon>Orbiliomycetes</taxon>
        <taxon>Orbiliales</taxon>
        <taxon>Orbiliaceae</taxon>
        <taxon>Drechslerella</taxon>
    </lineage>
</organism>